<keyword evidence="4 8" id="KW-0805">Transcription regulation</keyword>
<dbReference type="OrthoDB" id="10253553at2759"/>
<evidence type="ECO:0000256" key="1">
    <source>
        <dbReference type="ARBA" id="ARBA00004123"/>
    </source>
</evidence>
<dbReference type="GO" id="GO:0003712">
    <property type="term" value="F:transcription coregulator activity"/>
    <property type="evidence" value="ECO:0007669"/>
    <property type="project" value="InterPro"/>
</dbReference>
<evidence type="ECO:0000256" key="4">
    <source>
        <dbReference type="ARBA" id="ARBA00023015"/>
    </source>
</evidence>
<comment type="caution">
    <text evidence="11">The sequence shown here is derived from an EMBL/GenBank/DDBJ whole genome shotgun (WGS) entry which is preliminary data.</text>
</comment>
<keyword evidence="7 8" id="KW-0539">Nucleus</keyword>
<evidence type="ECO:0000256" key="2">
    <source>
        <dbReference type="ARBA" id="ARBA00009994"/>
    </source>
</evidence>
<dbReference type="GO" id="GO:0070847">
    <property type="term" value="C:core mediator complex"/>
    <property type="evidence" value="ECO:0007669"/>
    <property type="project" value="TreeGrafter"/>
</dbReference>
<dbReference type="Pfam" id="PF05983">
    <property type="entry name" value="Med7"/>
    <property type="match status" value="1"/>
</dbReference>
<dbReference type="InterPro" id="IPR037212">
    <property type="entry name" value="Med7/Med21-like"/>
</dbReference>
<evidence type="ECO:0000256" key="9">
    <source>
        <dbReference type="SAM" id="Coils"/>
    </source>
</evidence>
<proteinExistence type="inferred from homology"/>
<protein>
    <recommendedName>
        <fullName evidence="3 8">Mediator of RNA polymerase II transcription subunit 7</fullName>
    </recommendedName>
</protein>
<keyword evidence="5 8" id="KW-0010">Activator</keyword>
<comment type="similarity">
    <text evidence="2 8">Belongs to the Mediator complex subunit 7 family.</text>
</comment>
<gene>
    <name evidence="11" type="primary">MED7</name>
    <name evidence="11" type="ORF">C6P40_004779</name>
</gene>
<evidence type="ECO:0000256" key="8">
    <source>
        <dbReference type="RuleBase" id="RU364060"/>
    </source>
</evidence>
<dbReference type="Proteomes" id="UP000697127">
    <property type="component" value="Unassembled WGS sequence"/>
</dbReference>
<comment type="function">
    <text evidence="8">Component of the Mediator complex, a coactivator involved in the regulated transcription of nearly all RNA polymerase II-dependent genes. Mediator functions as a bridge to convey information from gene-specific regulatory proteins to the basal RNA polymerase II transcription machinery.</text>
</comment>
<dbReference type="AlphaFoldDB" id="A0A9P6WMA5"/>
<accession>A0A9P6WMA5</accession>
<evidence type="ECO:0000256" key="5">
    <source>
        <dbReference type="ARBA" id="ARBA00023159"/>
    </source>
</evidence>
<dbReference type="EMBL" id="PUHW01000070">
    <property type="protein sequence ID" value="KAG0689620.1"/>
    <property type="molecule type" value="Genomic_DNA"/>
</dbReference>
<name>A0A9P6WMA5_9ASCO</name>
<comment type="subcellular location">
    <subcellularLocation>
        <location evidence="1 8">Nucleus</location>
    </subcellularLocation>
</comment>
<dbReference type="PANTHER" id="PTHR21428:SF11">
    <property type="entry name" value="MEDIATOR OF RNA POLYMERASE II TRANSCRIPTION SUBUNIT 7"/>
    <property type="match status" value="1"/>
</dbReference>
<dbReference type="PANTHER" id="PTHR21428">
    <property type="entry name" value="MEDIATOR OF RNA POLYMERASE II TRANSCRIPTION SUBUNIT 7"/>
    <property type="match status" value="1"/>
</dbReference>
<feature type="region of interest" description="Disordered" evidence="10">
    <location>
        <begin position="87"/>
        <end position="110"/>
    </location>
</feature>
<evidence type="ECO:0000256" key="10">
    <source>
        <dbReference type="SAM" id="MobiDB-lite"/>
    </source>
</evidence>
<reference evidence="11" key="1">
    <citation type="submission" date="2020-11" db="EMBL/GenBank/DDBJ databases">
        <title>Kefir isolates.</title>
        <authorList>
            <person name="Marcisauskas S."/>
            <person name="Kim Y."/>
            <person name="Blasche S."/>
        </authorList>
    </citation>
    <scope>NUCLEOTIDE SEQUENCE</scope>
    <source>
        <strain evidence="11">Olga-1</strain>
    </source>
</reference>
<dbReference type="InterPro" id="IPR044888">
    <property type="entry name" value="Mediatior_Med7_sf"/>
</dbReference>
<evidence type="ECO:0000313" key="12">
    <source>
        <dbReference type="Proteomes" id="UP000697127"/>
    </source>
</evidence>
<dbReference type="Gene3D" id="6.10.140.200">
    <property type="match status" value="1"/>
</dbReference>
<organism evidence="11 12">
    <name type="scientific">Pichia californica</name>
    <dbReference type="NCBI Taxonomy" id="460514"/>
    <lineage>
        <taxon>Eukaryota</taxon>
        <taxon>Fungi</taxon>
        <taxon>Dikarya</taxon>
        <taxon>Ascomycota</taxon>
        <taxon>Saccharomycotina</taxon>
        <taxon>Pichiomycetes</taxon>
        <taxon>Pichiales</taxon>
        <taxon>Pichiaceae</taxon>
        <taxon>Pichia</taxon>
    </lineage>
</organism>
<evidence type="ECO:0000313" key="11">
    <source>
        <dbReference type="EMBL" id="KAG0689620.1"/>
    </source>
</evidence>
<keyword evidence="6 8" id="KW-0804">Transcription</keyword>
<dbReference type="SUPFAM" id="SSF140718">
    <property type="entry name" value="Mediator hinge subcomplex-like"/>
    <property type="match status" value="1"/>
</dbReference>
<evidence type="ECO:0000256" key="6">
    <source>
        <dbReference type="ARBA" id="ARBA00023163"/>
    </source>
</evidence>
<dbReference type="GO" id="GO:0016592">
    <property type="term" value="C:mediator complex"/>
    <property type="evidence" value="ECO:0007669"/>
    <property type="project" value="InterPro"/>
</dbReference>
<evidence type="ECO:0000256" key="7">
    <source>
        <dbReference type="ARBA" id="ARBA00023242"/>
    </source>
</evidence>
<dbReference type="Gene3D" id="6.10.140.1520">
    <property type="match status" value="1"/>
</dbReference>
<evidence type="ECO:0000256" key="3">
    <source>
        <dbReference type="ARBA" id="ARBA00020631"/>
    </source>
</evidence>
<dbReference type="InterPro" id="IPR009244">
    <property type="entry name" value="Mediatior_Med7"/>
</dbReference>
<keyword evidence="12" id="KW-1185">Reference proteome</keyword>
<sequence length="257" mass="29913">MTENFEISSLYPPPPPYYKFFTPSNVQKYNTLRKDGISDEEISQLHDLKFLVHPQHPEKEQYRSFGDLWWFEDKQIGLKESGIEQIYGDKDETTDNTSNSKKLNNDTNDEKEEDEMFTKLRIDELKKMTKSLLLNFLELVGIISKNPKLASKKIDNIRTILINIHHLLNSYRSHQSRETLILSLQKKLTETQENVLSIKNTCAQVESKLNLLEQKLANLQSSKLQKESDKKSFESNKKIYSVSESLRKEAIDAILKS</sequence>
<keyword evidence="9" id="KW-0175">Coiled coil</keyword>
<feature type="coiled-coil region" evidence="9">
    <location>
        <begin position="195"/>
        <end position="229"/>
    </location>
</feature>
<dbReference type="GO" id="GO:0006357">
    <property type="term" value="P:regulation of transcription by RNA polymerase II"/>
    <property type="evidence" value="ECO:0007669"/>
    <property type="project" value="InterPro"/>
</dbReference>
<comment type="subunit">
    <text evidence="8">Component of the Mediator complex.</text>
</comment>